<evidence type="ECO:0000256" key="4">
    <source>
        <dbReference type="HAMAP-Rule" id="MF_00839"/>
    </source>
</evidence>
<dbReference type="RefSeq" id="WP_141645556.1">
    <property type="nucleotide sequence ID" value="NZ_VIFM01000127.1"/>
</dbReference>
<evidence type="ECO:0000256" key="3">
    <source>
        <dbReference type="ARBA" id="ARBA00041148"/>
    </source>
</evidence>
<protein>
    <recommendedName>
        <fullName evidence="3 4">Ribosome hibernation promoting factor</fullName>
        <shortName evidence="4">HPF</shortName>
    </recommendedName>
</protein>
<comment type="subunit">
    <text evidence="2">Associates exclusively with 100S ribosomes, which are dimers of 70S ribosomes.</text>
</comment>
<dbReference type="HAMAP" id="MF_00839">
    <property type="entry name" value="HPF"/>
    <property type="match status" value="1"/>
</dbReference>
<dbReference type="PANTHER" id="PTHR33231:SF1">
    <property type="entry name" value="30S RIBOSOMAL PROTEIN"/>
    <property type="match status" value="1"/>
</dbReference>
<dbReference type="EMBL" id="VIFM01000127">
    <property type="protein sequence ID" value="TQF12730.1"/>
    <property type="molecule type" value="Genomic_DNA"/>
</dbReference>
<gene>
    <name evidence="7" type="primary">raiA</name>
    <name evidence="4" type="synonym">hpf</name>
    <name evidence="7" type="ORF">FJV41_27590</name>
</gene>
<sequence length="223" mass="25173">MQFNITFRQFGASDSLKEYAREKVERVNKLLDRAGEAHVVLSLERYLHHADITIQSGAWVLRGREKSDDMYASIDLAMDKIERQLRRYRDKLKMHHGRDRVHHRQDLVNSLKVRHAVFEVPEAEELAVIAATSTSESSTTTKAADPVDTAASAATRVVRATQLTVKQLSVDEAVMQMNLMDNDFYVFHNVESDALGIVYRRKDGQYGLIEPHEPPALAVAAGT</sequence>
<comment type="similarity">
    <text evidence="4">Belongs to the HPF/YfiA ribosome-associated protein family. Long HPF subfamily.</text>
</comment>
<dbReference type="OrthoDB" id="9794975at2"/>
<dbReference type="NCBIfam" id="TIGR00741">
    <property type="entry name" value="yfiA"/>
    <property type="match status" value="1"/>
</dbReference>
<dbReference type="GO" id="GO:0045900">
    <property type="term" value="P:negative regulation of translational elongation"/>
    <property type="evidence" value="ECO:0007669"/>
    <property type="project" value="TreeGrafter"/>
</dbReference>
<dbReference type="Gene3D" id="3.30.505.50">
    <property type="entry name" value="Sigma 54 modulation/S30EA ribosomal protein, C-terminal domain"/>
    <property type="match status" value="1"/>
</dbReference>
<comment type="subunit">
    <text evidence="4">Interacts with 100S ribosomes.</text>
</comment>
<comment type="caution">
    <text evidence="7">The sequence shown here is derived from an EMBL/GenBank/DDBJ whole genome shotgun (WGS) entry which is preliminary data.</text>
</comment>
<keyword evidence="5" id="KW-0175">Coiled coil</keyword>
<reference evidence="7 8" key="1">
    <citation type="submission" date="2019-06" db="EMBL/GenBank/DDBJ databases">
        <authorList>
            <person name="Livingstone P."/>
            <person name="Whitworth D."/>
        </authorList>
    </citation>
    <scope>NUCLEOTIDE SEQUENCE [LARGE SCALE GENOMIC DNA]</scope>
    <source>
        <strain evidence="7 8">AM401</strain>
    </source>
</reference>
<evidence type="ECO:0000256" key="1">
    <source>
        <dbReference type="ARBA" id="ARBA00022845"/>
    </source>
</evidence>
<evidence type="ECO:0000256" key="2">
    <source>
        <dbReference type="ARBA" id="ARBA00038695"/>
    </source>
</evidence>
<evidence type="ECO:0000259" key="6">
    <source>
        <dbReference type="Pfam" id="PF16321"/>
    </source>
</evidence>
<name>A0A540WUX8_9BACT</name>
<evidence type="ECO:0000256" key="5">
    <source>
        <dbReference type="SAM" id="Coils"/>
    </source>
</evidence>
<dbReference type="Proteomes" id="UP000315369">
    <property type="component" value="Unassembled WGS sequence"/>
</dbReference>
<dbReference type="AlphaFoldDB" id="A0A540WUX8"/>
<dbReference type="Pfam" id="PF16321">
    <property type="entry name" value="Ribosom_S30AE_C"/>
    <property type="match status" value="1"/>
</dbReference>
<keyword evidence="4" id="KW-0963">Cytoplasm</keyword>
<evidence type="ECO:0000313" key="8">
    <source>
        <dbReference type="Proteomes" id="UP000315369"/>
    </source>
</evidence>
<dbReference type="Gene3D" id="3.30.160.100">
    <property type="entry name" value="Ribosome hibernation promotion factor-like"/>
    <property type="match status" value="1"/>
</dbReference>
<dbReference type="GO" id="GO:0043024">
    <property type="term" value="F:ribosomal small subunit binding"/>
    <property type="evidence" value="ECO:0007669"/>
    <property type="project" value="TreeGrafter"/>
</dbReference>
<dbReference type="Pfam" id="PF02482">
    <property type="entry name" value="Ribosomal_S30AE"/>
    <property type="match status" value="1"/>
</dbReference>
<dbReference type="InterPro" id="IPR003489">
    <property type="entry name" value="RHF/RaiA"/>
</dbReference>
<keyword evidence="8" id="KW-1185">Reference proteome</keyword>
<evidence type="ECO:0000313" key="7">
    <source>
        <dbReference type="EMBL" id="TQF12730.1"/>
    </source>
</evidence>
<dbReference type="GO" id="GO:0022627">
    <property type="term" value="C:cytosolic small ribosomal subunit"/>
    <property type="evidence" value="ECO:0007669"/>
    <property type="project" value="TreeGrafter"/>
</dbReference>
<dbReference type="InterPro" id="IPR032528">
    <property type="entry name" value="Ribosom_S30AE_C"/>
</dbReference>
<organism evidence="7 8">
    <name type="scientific">Myxococcus llanfairpwllgwyngyllgogerychwyrndrobwllllantysiliogogogochensis</name>
    <dbReference type="NCBI Taxonomy" id="2590453"/>
    <lineage>
        <taxon>Bacteria</taxon>
        <taxon>Pseudomonadati</taxon>
        <taxon>Myxococcota</taxon>
        <taxon>Myxococcia</taxon>
        <taxon>Myxococcales</taxon>
        <taxon>Cystobacterineae</taxon>
        <taxon>Myxococcaceae</taxon>
        <taxon>Myxococcus</taxon>
    </lineage>
</organism>
<proteinExistence type="inferred from homology"/>
<keyword evidence="1 4" id="KW-0810">Translation regulation</keyword>
<comment type="function">
    <text evidence="4">Required for dimerization of active 70S ribosomes into 100S ribosomes in stationary phase; 100S ribosomes are translationally inactive and sometimes present during exponential growth.</text>
</comment>
<accession>A0A540WUX8</accession>
<dbReference type="PANTHER" id="PTHR33231">
    <property type="entry name" value="30S RIBOSOMAL PROTEIN"/>
    <property type="match status" value="1"/>
</dbReference>
<feature type="coiled-coil region" evidence="5">
    <location>
        <begin position="71"/>
        <end position="98"/>
    </location>
</feature>
<comment type="subcellular location">
    <subcellularLocation>
        <location evidence="4">Cytoplasm</location>
    </subcellularLocation>
</comment>
<dbReference type="SUPFAM" id="SSF69754">
    <property type="entry name" value="Ribosome binding protein Y (YfiA homologue)"/>
    <property type="match status" value="1"/>
</dbReference>
<dbReference type="InterPro" id="IPR036567">
    <property type="entry name" value="RHF-like"/>
</dbReference>
<feature type="domain" description="Sigma 54 modulation/S30EA ribosomal protein C-terminal" evidence="6">
    <location>
        <begin position="155"/>
        <end position="208"/>
    </location>
</feature>
<dbReference type="InterPro" id="IPR038416">
    <property type="entry name" value="Ribosom_S30AE_C_sf"/>
</dbReference>
<dbReference type="InterPro" id="IPR034694">
    <property type="entry name" value="HPF_long/plastid"/>
</dbReference>
<dbReference type="InterPro" id="IPR050574">
    <property type="entry name" value="HPF/YfiA_ribosome-assoc"/>
</dbReference>
<dbReference type="CDD" id="cd00552">
    <property type="entry name" value="RaiA"/>
    <property type="match status" value="1"/>
</dbReference>